<accession>A0A9Q8T8C1</accession>
<gene>
    <name evidence="2" type="ORF">CLUP02_16657</name>
</gene>
<name>A0A9Q8T8C1_9PEZI</name>
<dbReference type="GeneID" id="73350585"/>
<organism evidence="2 3">
    <name type="scientific">Colletotrichum lupini</name>
    <dbReference type="NCBI Taxonomy" id="145971"/>
    <lineage>
        <taxon>Eukaryota</taxon>
        <taxon>Fungi</taxon>
        <taxon>Dikarya</taxon>
        <taxon>Ascomycota</taxon>
        <taxon>Pezizomycotina</taxon>
        <taxon>Sordariomycetes</taxon>
        <taxon>Hypocreomycetidae</taxon>
        <taxon>Glomerellales</taxon>
        <taxon>Glomerellaceae</taxon>
        <taxon>Colletotrichum</taxon>
        <taxon>Colletotrichum acutatum species complex</taxon>
    </lineage>
</organism>
<feature type="region of interest" description="Disordered" evidence="1">
    <location>
        <begin position="680"/>
        <end position="706"/>
    </location>
</feature>
<dbReference type="EMBL" id="CP019481">
    <property type="protein sequence ID" value="UQC91123.1"/>
    <property type="molecule type" value="Genomic_DNA"/>
</dbReference>
<dbReference type="Proteomes" id="UP000830671">
    <property type="component" value="Chromosome 9"/>
</dbReference>
<dbReference type="AlphaFoldDB" id="A0A9Q8T8C1"/>
<evidence type="ECO:0000256" key="1">
    <source>
        <dbReference type="SAM" id="MobiDB-lite"/>
    </source>
</evidence>
<proteinExistence type="predicted"/>
<dbReference type="RefSeq" id="XP_049152722.1">
    <property type="nucleotide sequence ID" value="XM_049295575.1"/>
</dbReference>
<dbReference type="KEGG" id="clup:CLUP02_16657"/>
<reference evidence="2" key="1">
    <citation type="journal article" date="2021" name="Mol. Plant Microbe Interact.">
        <title>Complete Genome Sequence of the Plant-Pathogenic Fungus Colletotrichum lupini.</title>
        <authorList>
            <person name="Baroncelli R."/>
            <person name="Pensec F."/>
            <person name="Da Lio D."/>
            <person name="Boufleur T."/>
            <person name="Vicente I."/>
            <person name="Sarrocco S."/>
            <person name="Picot A."/>
            <person name="Baraldi E."/>
            <person name="Sukno S."/>
            <person name="Thon M."/>
            <person name="Le Floch G."/>
        </authorList>
    </citation>
    <scope>NUCLEOTIDE SEQUENCE</scope>
    <source>
        <strain evidence="2">IMI 504893</strain>
    </source>
</reference>
<evidence type="ECO:0000313" key="2">
    <source>
        <dbReference type="EMBL" id="UQC91123.1"/>
    </source>
</evidence>
<keyword evidence="3" id="KW-1185">Reference proteome</keyword>
<sequence>MFPRTRGSVGTGPDTTALFVPSSFSVPVEKKDYSGVSKEKALEQAIEDSHARTYLQIKCIAPGGQVHDFHFGTIFGGSSAYVTPTAHVHLMKAPPGATKLCLRGPAMVVRKLVGCLESSSDLTRHRLGSCDAGFSVLTVPTPTLARHCLENLNDKDFQAQGGDLGSGSVNFGMYRSYRYGYDWVQATKRPELLELDFYSICSFNGSRLLIVLSTPTLVSLWCHYVGLEIKQKAAPGSEHSLLRSLVITFLLRIAKAGHVTLLAGMMDTTLVRSADWLFTRASRVRSSTGERLFKRKLCSESLQESSGDCIFDNCTRASPANPLEKRQIVVQLFLLLQYYIILEILCLWQLLTDRKRCPRANAALLNPGCLCRLRSRVLAYSQTCKYSVLPETDVLIAPDVSGCTRNSDTVFGNRPCPLKCRKDDLRDAYHGPIRQRRPLRIRREMPLEAIASMTQVTLKVPYVPGCNIFLQCYCATFLVLLQEQLTTSEVAIPHIMNFGPLTDSLAIIDSTSQDNLQGQGRRSTNSHESCIRSSEIRACCGRSTLIPHNRAVAATAMNPPRYEYDCRLNHIHTAARTRPPQMDSGPEVLESSLHEREAECVGSADTGLGPPSTMQLNPPSTFRVAGGTTGRPSVPALSLHAVVMFLDGVRSLRWVPSRLDQIIQPTSHSRPSYISHNGGLAKHLQKHTHQINEGNRAPNEYTSQQP</sequence>
<evidence type="ECO:0000313" key="3">
    <source>
        <dbReference type="Proteomes" id="UP000830671"/>
    </source>
</evidence>
<protein>
    <submittedName>
        <fullName evidence="2">Uncharacterized protein</fullName>
    </submittedName>
</protein>